<keyword evidence="2" id="KW-1133">Transmembrane helix</keyword>
<comment type="caution">
    <text evidence="3">The sequence shown here is derived from an EMBL/GenBank/DDBJ whole genome shotgun (WGS) entry which is preliminary data.</text>
</comment>
<dbReference type="GO" id="GO:0016491">
    <property type="term" value="F:oxidoreductase activity"/>
    <property type="evidence" value="ECO:0007669"/>
    <property type="project" value="UniProtKB-KW"/>
</dbReference>
<keyword evidence="1" id="KW-0560">Oxidoreductase</keyword>
<reference evidence="3" key="1">
    <citation type="submission" date="2022-03" db="EMBL/GenBank/DDBJ databases">
        <authorList>
            <person name="Martin C."/>
        </authorList>
    </citation>
    <scope>NUCLEOTIDE SEQUENCE</scope>
</reference>
<evidence type="ECO:0000313" key="4">
    <source>
        <dbReference type="Proteomes" id="UP000749559"/>
    </source>
</evidence>
<dbReference type="PANTHER" id="PTHR43313">
    <property type="entry name" value="SHORT-CHAIN DEHYDROGENASE/REDUCTASE FAMILY 9C"/>
    <property type="match status" value="1"/>
</dbReference>
<feature type="transmembrane region" description="Helical" evidence="2">
    <location>
        <begin position="12"/>
        <end position="32"/>
    </location>
</feature>
<evidence type="ECO:0000313" key="3">
    <source>
        <dbReference type="EMBL" id="CAH1790313.1"/>
    </source>
</evidence>
<dbReference type="Pfam" id="PF00106">
    <property type="entry name" value="adh_short"/>
    <property type="match status" value="1"/>
</dbReference>
<accession>A0A8S4PFZ4</accession>
<keyword evidence="2" id="KW-0472">Membrane</keyword>
<name>A0A8S4PFZ4_OWEFU</name>
<dbReference type="SUPFAM" id="SSF51735">
    <property type="entry name" value="NAD(P)-binding Rossmann-fold domains"/>
    <property type="match status" value="1"/>
</dbReference>
<gene>
    <name evidence="3" type="ORF">OFUS_LOCUS15531</name>
</gene>
<dbReference type="PRINTS" id="PR00081">
    <property type="entry name" value="GDHRDH"/>
</dbReference>
<evidence type="ECO:0000256" key="1">
    <source>
        <dbReference type="ARBA" id="ARBA00023002"/>
    </source>
</evidence>
<dbReference type="InterPro" id="IPR002347">
    <property type="entry name" value="SDR_fam"/>
</dbReference>
<sequence length="343" mass="38424">MELLIFAYDTCIMTYLWLFIYVLFTVCVYKLFRWILTLPRIGSTSDRYVLITGCDYGFGNLLAKKLDKMGCRVFASCLRKDSADKLNEETSDRVTTLEMDVSSPQSIRRALGLIQYWLPKGKGLWSIVNNAGILGRPGFIDWLNVEDYKHVADVNLFGLIDVTNVFLPLVKKERGRVILMSSFLGRLSLPCSTPYAVTKYGVEAFADGLRFSMAPFGVSVHVLEPGFHKTNIGDTSVIKSNIKDSWERCSDDIRKQYGDSFIDKMTKVLDGPGALLVAHPKHVVNAYKHAIFGLFPKTRYVVGLDANILGVPLPYLPGAISDMLLTLFIPQPNCIISMVNSTH</sequence>
<protein>
    <submittedName>
        <fullName evidence="3">Uncharacterized protein</fullName>
    </submittedName>
</protein>
<keyword evidence="2" id="KW-0812">Transmembrane</keyword>
<dbReference type="GO" id="GO:0008202">
    <property type="term" value="P:steroid metabolic process"/>
    <property type="evidence" value="ECO:0007669"/>
    <property type="project" value="TreeGrafter"/>
</dbReference>
<dbReference type="InterPro" id="IPR036291">
    <property type="entry name" value="NAD(P)-bd_dom_sf"/>
</dbReference>
<dbReference type="Proteomes" id="UP000749559">
    <property type="component" value="Unassembled WGS sequence"/>
</dbReference>
<dbReference type="InterPro" id="IPR020904">
    <property type="entry name" value="Sc_DH/Rdtase_CS"/>
</dbReference>
<dbReference type="EMBL" id="CAIIXF020000007">
    <property type="protein sequence ID" value="CAH1790313.1"/>
    <property type="molecule type" value="Genomic_DNA"/>
</dbReference>
<keyword evidence="4" id="KW-1185">Reference proteome</keyword>
<organism evidence="3 4">
    <name type="scientific">Owenia fusiformis</name>
    <name type="common">Polychaete worm</name>
    <dbReference type="NCBI Taxonomy" id="6347"/>
    <lineage>
        <taxon>Eukaryota</taxon>
        <taxon>Metazoa</taxon>
        <taxon>Spiralia</taxon>
        <taxon>Lophotrochozoa</taxon>
        <taxon>Annelida</taxon>
        <taxon>Polychaeta</taxon>
        <taxon>Sedentaria</taxon>
        <taxon>Canalipalpata</taxon>
        <taxon>Sabellida</taxon>
        <taxon>Oweniida</taxon>
        <taxon>Oweniidae</taxon>
        <taxon>Owenia</taxon>
    </lineage>
</organism>
<dbReference type="PANTHER" id="PTHR43313:SF50">
    <property type="entry name" value="GH26015P"/>
    <property type="match status" value="1"/>
</dbReference>
<dbReference type="OrthoDB" id="5296at2759"/>
<evidence type="ECO:0000256" key="2">
    <source>
        <dbReference type="SAM" id="Phobius"/>
    </source>
</evidence>
<dbReference type="Gene3D" id="3.40.50.720">
    <property type="entry name" value="NAD(P)-binding Rossmann-like Domain"/>
    <property type="match status" value="1"/>
</dbReference>
<proteinExistence type="predicted"/>
<dbReference type="AlphaFoldDB" id="A0A8S4PFZ4"/>
<dbReference type="PROSITE" id="PS00061">
    <property type="entry name" value="ADH_SHORT"/>
    <property type="match status" value="1"/>
</dbReference>